<sequence>MKRQRNVIGTTSTTTMKLPKIEGATMTAATTTTTTVSMTKKKAKREVEKEKEEVVKVEEDQERSEGRELGLAENVMGLEEWCPWLGDAADIEQMSWGSAWLPCWDVEFMCQSYSVFFGDVVWDDDIWNLRAIKEVPKP</sequence>
<protein>
    <submittedName>
        <fullName evidence="2">Uncharacterized protein</fullName>
    </submittedName>
</protein>
<evidence type="ECO:0000313" key="2">
    <source>
        <dbReference type="EMBL" id="SPC94809.1"/>
    </source>
</evidence>
<accession>A0A2N9G630</accession>
<dbReference type="AlphaFoldDB" id="A0A2N9G630"/>
<feature type="coiled-coil region" evidence="1">
    <location>
        <begin position="40"/>
        <end position="67"/>
    </location>
</feature>
<name>A0A2N9G630_FAGSY</name>
<reference evidence="2" key="1">
    <citation type="submission" date="2018-02" db="EMBL/GenBank/DDBJ databases">
        <authorList>
            <person name="Cohen D.B."/>
            <person name="Kent A.D."/>
        </authorList>
    </citation>
    <scope>NUCLEOTIDE SEQUENCE</scope>
</reference>
<gene>
    <name evidence="2" type="ORF">FSB_LOCUS22691</name>
</gene>
<organism evidence="2">
    <name type="scientific">Fagus sylvatica</name>
    <name type="common">Beechnut</name>
    <dbReference type="NCBI Taxonomy" id="28930"/>
    <lineage>
        <taxon>Eukaryota</taxon>
        <taxon>Viridiplantae</taxon>
        <taxon>Streptophyta</taxon>
        <taxon>Embryophyta</taxon>
        <taxon>Tracheophyta</taxon>
        <taxon>Spermatophyta</taxon>
        <taxon>Magnoliopsida</taxon>
        <taxon>eudicotyledons</taxon>
        <taxon>Gunneridae</taxon>
        <taxon>Pentapetalae</taxon>
        <taxon>rosids</taxon>
        <taxon>fabids</taxon>
        <taxon>Fagales</taxon>
        <taxon>Fagaceae</taxon>
        <taxon>Fagus</taxon>
    </lineage>
</organism>
<dbReference type="EMBL" id="OIVN01001513">
    <property type="protein sequence ID" value="SPC94809.1"/>
    <property type="molecule type" value="Genomic_DNA"/>
</dbReference>
<evidence type="ECO:0000256" key="1">
    <source>
        <dbReference type="SAM" id="Coils"/>
    </source>
</evidence>
<keyword evidence="1" id="KW-0175">Coiled coil</keyword>
<proteinExistence type="predicted"/>